<evidence type="ECO:0000256" key="1">
    <source>
        <dbReference type="ARBA" id="ARBA00022842"/>
    </source>
</evidence>
<dbReference type="RefSeq" id="WP_035014221.1">
    <property type="nucleotide sequence ID" value="NZ_ARZY01000012.1"/>
</dbReference>
<accession>W7QER4</accession>
<feature type="domain" description="MobA-like NTP transferase" evidence="2">
    <location>
        <begin position="5"/>
        <end position="166"/>
    </location>
</feature>
<protein>
    <submittedName>
        <fullName evidence="3">MobA-like protein</fullName>
    </submittedName>
</protein>
<keyword evidence="1" id="KW-0460">Magnesium</keyword>
<proteinExistence type="predicted"/>
<dbReference type="EMBL" id="ARZY01000012">
    <property type="protein sequence ID" value="EWH10411.1"/>
    <property type="molecule type" value="Genomic_DNA"/>
</dbReference>
<dbReference type="CDD" id="cd04182">
    <property type="entry name" value="GT_2_like_f"/>
    <property type="match status" value="1"/>
</dbReference>
<keyword evidence="4" id="KW-1185">Reference proteome</keyword>
<dbReference type="SUPFAM" id="SSF53448">
    <property type="entry name" value="Nucleotide-diphospho-sugar transferases"/>
    <property type="match status" value="1"/>
</dbReference>
<dbReference type="GO" id="GO:0016779">
    <property type="term" value="F:nucleotidyltransferase activity"/>
    <property type="evidence" value="ECO:0007669"/>
    <property type="project" value="UniProtKB-ARBA"/>
</dbReference>
<reference evidence="3 4" key="1">
    <citation type="journal article" date="2014" name="Genome Announc.">
        <title>Draft Genome Sequence of the Agar-Degrading Bacterium Catenovulum sp. Strain DS-2, Isolated from Intestines of Haliotis diversicolor.</title>
        <authorList>
            <person name="Shan D."/>
            <person name="Li X."/>
            <person name="Gu Z."/>
            <person name="Wei G."/>
            <person name="Gao Z."/>
            <person name="Shao Z."/>
        </authorList>
    </citation>
    <scope>NUCLEOTIDE SEQUENCE [LARGE SCALE GENOMIC DNA]</scope>
    <source>
        <strain evidence="3 4">DS-2</strain>
    </source>
</reference>
<organism evidence="3 4">
    <name type="scientific">Catenovulum agarivorans DS-2</name>
    <dbReference type="NCBI Taxonomy" id="1328313"/>
    <lineage>
        <taxon>Bacteria</taxon>
        <taxon>Pseudomonadati</taxon>
        <taxon>Pseudomonadota</taxon>
        <taxon>Gammaproteobacteria</taxon>
        <taxon>Alteromonadales</taxon>
        <taxon>Alteromonadaceae</taxon>
        <taxon>Catenovulum</taxon>
    </lineage>
</organism>
<evidence type="ECO:0000259" key="2">
    <source>
        <dbReference type="Pfam" id="PF12804"/>
    </source>
</evidence>
<dbReference type="Proteomes" id="UP000019276">
    <property type="component" value="Unassembled WGS sequence"/>
</dbReference>
<comment type="caution">
    <text evidence="3">The sequence shown here is derived from an EMBL/GenBank/DDBJ whole genome shotgun (WGS) entry which is preliminary data.</text>
</comment>
<dbReference type="eggNOG" id="COG2068">
    <property type="taxonomic scope" value="Bacteria"/>
</dbReference>
<dbReference type="Gene3D" id="3.90.550.10">
    <property type="entry name" value="Spore Coat Polysaccharide Biosynthesis Protein SpsA, Chain A"/>
    <property type="match status" value="1"/>
</dbReference>
<dbReference type="STRING" id="1328313.DS2_08058"/>
<name>W7QER4_9ALTE</name>
<dbReference type="InterPro" id="IPR025877">
    <property type="entry name" value="MobA-like_NTP_Trfase"/>
</dbReference>
<dbReference type="InterPro" id="IPR029044">
    <property type="entry name" value="Nucleotide-diphossugar_trans"/>
</dbReference>
<gene>
    <name evidence="3" type="ORF">DS2_08058</name>
</gene>
<dbReference type="OrthoDB" id="5298023at2"/>
<dbReference type="PANTHER" id="PTHR43777">
    <property type="entry name" value="MOLYBDENUM COFACTOR CYTIDYLYLTRANSFERASE"/>
    <property type="match status" value="1"/>
</dbReference>
<dbReference type="AlphaFoldDB" id="W7QER4"/>
<dbReference type="Pfam" id="PF12804">
    <property type="entry name" value="NTP_transf_3"/>
    <property type="match status" value="1"/>
</dbReference>
<evidence type="ECO:0000313" key="3">
    <source>
        <dbReference type="EMBL" id="EWH10411.1"/>
    </source>
</evidence>
<sequence length="198" mass="22134">MKIAAVIMAAGQSSRFKDCKHLAQIGESCLLRLVYKSLQQTNIDDIYIITGHWHQQISQYFAQHTNQHINILYNPNWQAGIGNSIAFAVSKLTDKYNAILITLADQVAITGAEYQQLLDTFTNQQADISCAQYNHTKGVPAIFRHTTFAELCKLAGDKGAKKLLNSRQFNSVTCTLDSAAIDIDTQQQLRQYLAHKMG</sequence>
<evidence type="ECO:0000313" key="4">
    <source>
        <dbReference type="Proteomes" id="UP000019276"/>
    </source>
</evidence>
<dbReference type="PANTHER" id="PTHR43777:SF1">
    <property type="entry name" value="MOLYBDENUM COFACTOR CYTIDYLYLTRANSFERASE"/>
    <property type="match status" value="1"/>
</dbReference>